<keyword evidence="3" id="KW-1185">Reference proteome</keyword>
<dbReference type="OrthoDB" id="10474925at2759"/>
<protein>
    <submittedName>
        <fullName evidence="2">Uncharacterized protein</fullName>
    </submittedName>
</protein>
<dbReference type="Proteomes" id="UP000242877">
    <property type="component" value="Unassembled WGS sequence"/>
</dbReference>
<evidence type="ECO:0000313" key="2">
    <source>
        <dbReference type="EMBL" id="KZZ90406.1"/>
    </source>
</evidence>
<gene>
    <name evidence="2" type="ORF">AAP_03936</name>
</gene>
<accession>A0A167XS57</accession>
<comment type="caution">
    <text evidence="2">The sequence shown here is derived from an EMBL/GenBank/DDBJ whole genome shotgun (WGS) entry which is preliminary data.</text>
</comment>
<name>A0A167XS57_9EURO</name>
<evidence type="ECO:0000256" key="1">
    <source>
        <dbReference type="SAM" id="MobiDB-lite"/>
    </source>
</evidence>
<dbReference type="AlphaFoldDB" id="A0A167XS57"/>
<evidence type="ECO:0000313" key="3">
    <source>
        <dbReference type="Proteomes" id="UP000242877"/>
    </source>
</evidence>
<organism evidence="2 3">
    <name type="scientific">Ascosphaera apis ARSEF 7405</name>
    <dbReference type="NCBI Taxonomy" id="392613"/>
    <lineage>
        <taxon>Eukaryota</taxon>
        <taxon>Fungi</taxon>
        <taxon>Dikarya</taxon>
        <taxon>Ascomycota</taxon>
        <taxon>Pezizomycotina</taxon>
        <taxon>Eurotiomycetes</taxon>
        <taxon>Eurotiomycetidae</taxon>
        <taxon>Onygenales</taxon>
        <taxon>Ascosphaeraceae</taxon>
        <taxon>Ascosphaera</taxon>
    </lineage>
</organism>
<reference evidence="2 3" key="1">
    <citation type="journal article" date="2016" name="Genome Biol. Evol.">
        <title>Divergent and convergent evolution of fungal pathogenicity.</title>
        <authorList>
            <person name="Shang Y."/>
            <person name="Xiao G."/>
            <person name="Zheng P."/>
            <person name="Cen K."/>
            <person name="Zhan S."/>
            <person name="Wang C."/>
        </authorList>
    </citation>
    <scope>NUCLEOTIDE SEQUENCE [LARGE SCALE GENOMIC DNA]</scope>
    <source>
        <strain evidence="2 3">ARSEF 7405</strain>
    </source>
</reference>
<sequence>MPHPTNPFRKGDVKPKGIQPNIMRPCDPDMKFKARKTLCSVIVFITYPTGFNLTKDYQGTTSNTKSSPYWYIDRRQRFAPWQVAPKQDDLPPPAIWITFHRAIPQTVEDISVEAKGYSNGRKEFFDEAYDLTEPMPWVDKSLLLRAIQTGVRNSLVGFASREAFRTNLTEFPFRKNADLYLAMVDALQKMGGDDDEYRECIGTLRPLEEGETPIGRFRS</sequence>
<proteinExistence type="predicted"/>
<dbReference type="EMBL" id="AZGZ01000017">
    <property type="protein sequence ID" value="KZZ90406.1"/>
    <property type="molecule type" value="Genomic_DNA"/>
</dbReference>
<feature type="region of interest" description="Disordered" evidence="1">
    <location>
        <begin position="1"/>
        <end position="21"/>
    </location>
</feature>
<dbReference type="VEuPathDB" id="FungiDB:AAP_03936"/>